<dbReference type="InterPro" id="IPR050759">
    <property type="entry name" value="Serine_protease_kringle"/>
</dbReference>
<dbReference type="Proteomes" id="UP000677054">
    <property type="component" value="Unassembled WGS sequence"/>
</dbReference>
<evidence type="ECO:0000313" key="5">
    <source>
        <dbReference type="EMBL" id="CAD7249219.1"/>
    </source>
</evidence>
<dbReference type="PROSITE" id="PS50070">
    <property type="entry name" value="KRINGLE_2"/>
    <property type="match status" value="4"/>
</dbReference>
<feature type="domain" description="Kringle" evidence="4">
    <location>
        <begin position="1"/>
        <end position="74"/>
    </location>
</feature>
<dbReference type="GO" id="GO:0004175">
    <property type="term" value="F:endopeptidase activity"/>
    <property type="evidence" value="ECO:0007669"/>
    <property type="project" value="TreeGrafter"/>
</dbReference>
<dbReference type="GO" id="GO:0005102">
    <property type="term" value="F:signaling receptor binding"/>
    <property type="evidence" value="ECO:0007669"/>
    <property type="project" value="TreeGrafter"/>
</dbReference>
<evidence type="ECO:0000256" key="3">
    <source>
        <dbReference type="PROSITE-ProRule" id="PRU00121"/>
    </source>
</evidence>
<dbReference type="InterPro" id="IPR018056">
    <property type="entry name" value="Kringle_CS"/>
</dbReference>
<proteinExistence type="predicted"/>
<gene>
    <name evidence="5" type="ORF">DSTB1V02_LOCUS9018</name>
</gene>
<feature type="disulfide bond" evidence="3">
    <location>
        <begin position="410"/>
        <end position="433"/>
    </location>
</feature>
<protein>
    <recommendedName>
        <fullName evidence="4">Kringle domain-containing protein</fullName>
    </recommendedName>
</protein>
<dbReference type="PANTHER" id="PTHR24261">
    <property type="entry name" value="PLASMINOGEN-RELATED"/>
    <property type="match status" value="1"/>
</dbReference>
<keyword evidence="2 3" id="KW-1015">Disulfide bond</keyword>
<keyword evidence="6" id="KW-1185">Reference proteome</keyword>
<dbReference type="InterPro" id="IPR038178">
    <property type="entry name" value="Kringle_sf"/>
</dbReference>
<feature type="non-terminal residue" evidence="5">
    <location>
        <position position="446"/>
    </location>
</feature>
<dbReference type="PANTHER" id="PTHR24261:SF7">
    <property type="entry name" value="KRINGLE DOMAIN-CONTAINING PROTEIN"/>
    <property type="match status" value="1"/>
</dbReference>
<evidence type="ECO:0000259" key="4">
    <source>
        <dbReference type="PROSITE" id="PS50070"/>
    </source>
</evidence>
<sequence length="446" mass="52429">MKKTATGKDCLRWDTKPYVKPKDFSIAMLYEEHFLNEDVESAENYCRNPALREKPWCFVSDPNIKWEYCDISMCMDLVPLECKRTQKGAEYMGINNVTLMGLPCLPWLEYPLTGQYRSWSLRLPAFSDEVNKKHNYCRNPGGRPGGPWCYYGSNWDGAWSYCDVPFCPLQETKKNGNRKMKANYPECRKTKMGREYMGTIRKSETGKPCLYWERFLDLSKYPYGMVNYLPLTTRPEDKNLIRIILTSSLPRPQLNFCRNPGWGSRPWCFVSMTPTIEWEYCDVPFCDDLTAFNVYPKKPFCYVKTVPYVIWKREYCDIPYCYELLESISTIFNSMNRLAIADGGNKRDEYPHCLLTEMGTEYIGTMKKTKTGKDCLPWDSHSDKLIGPENHSIYDFYFATREPRYHKNYCRNPGPKDKPWCWVNDTTIQWEYCDIPSCDDMSKESL</sequence>
<dbReference type="PROSITE" id="PS00021">
    <property type="entry name" value="KRINGLE_1"/>
    <property type="match status" value="4"/>
</dbReference>
<evidence type="ECO:0000256" key="1">
    <source>
        <dbReference type="ARBA" id="ARBA00022572"/>
    </source>
</evidence>
<dbReference type="InterPro" id="IPR000001">
    <property type="entry name" value="Kringle"/>
</dbReference>
<keyword evidence="1 3" id="KW-0420">Kringle</keyword>
<dbReference type="EMBL" id="LR901699">
    <property type="protein sequence ID" value="CAD7249219.1"/>
    <property type="molecule type" value="Genomic_DNA"/>
</dbReference>
<dbReference type="GO" id="GO:0005615">
    <property type="term" value="C:extracellular space"/>
    <property type="evidence" value="ECO:0007669"/>
    <property type="project" value="TreeGrafter"/>
</dbReference>
<dbReference type="PRINTS" id="PR00018">
    <property type="entry name" value="KRINGLE"/>
</dbReference>
<name>A0A7R9A872_9CRUS</name>
<dbReference type="AlphaFoldDB" id="A0A7R9A872"/>
<feature type="domain" description="Kringle" evidence="4">
    <location>
        <begin position="193"/>
        <end position="286"/>
    </location>
</feature>
<dbReference type="EMBL" id="CAJPEV010002182">
    <property type="protein sequence ID" value="CAG0896026.1"/>
    <property type="molecule type" value="Genomic_DNA"/>
</dbReference>
<feature type="domain" description="Kringle" evidence="4">
    <location>
        <begin position="87"/>
        <end position="167"/>
    </location>
</feature>
<dbReference type="OrthoDB" id="1915767at2759"/>
<dbReference type="InterPro" id="IPR013806">
    <property type="entry name" value="Kringle-like"/>
</dbReference>
<dbReference type="Pfam" id="PF00051">
    <property type="entry name" value="Kringle"/>
    <property type="match status" value="4"/>
</dbReference>
<organism evidence="5">
    <name type="scientific">Darwinula stevensoni</name>
    <dbReference type="NCBI Taxonomy" id="69355"/>
    <lineage>
        <taxon>Eukaryota</taxon>
        <taxon>Metazoa</taxon>
        <taxon>Ecdysozoa</taxon>
        <taxon>Arthropoda</taxon>
        <taxon>Crustacea</taxon>
        <taxon>Oligostraca</taxon>
        <taxon>Ostracoda</taxon>
        <taxon>Podocopa</taxon>
        <taxon>Podocopida</taxon>
        <taxon>Darwinulocopina</taxon>
        <taxon>Darwinuloidea</taxon>
        <taxon>Darwinulidae</taxon>
        <taxon>Darwinula</taxon>
    </lineage>
</organism>
<dbReference type="SMART" id="SM00130">
    <property type="entry name" value="KR"/>
    <property type="match status" value="4"/>
</dbReference>
<evidence type="ECO:0000313" key="6">
    <source>
        <dbReference type="Proteomes" id="UP000677054"/>
    </source>
</evidence>
<feature type="domain" description="Kringle" evidence="4">
    <location>
        <begin position="359"/>
        <end position="438"/>
    </location>
</feature>
<evidence type="ECO:0000256" key="2">
    <source>
        <dbReference type="ARBA" id="ARBA00023157"/>
    </source>
</evidence>
<dbReference type="Gene3D" id="2.40.20.10">
    <property type="entry name" value="Plasminogen Kringle 4"/>
    <property type="match status" value="4"/>
</dbReference>
<feature type="disulfide bond" evidence="3">
    <location>
        <begin position="46"/>
        <end position="69"/>
    </location>
</feature>
<reference evidence="5" key="1">
    <citation type="submission" date="2020-11" db="EMBL/GenBank/DDBJ databases">
        <authorList>
            <person name="Tran Van P."/>
        </authorList>
    </citation>
    <scope>NUCLEOTIDE SEQUENCE</scope>
</reference>
<dbReference type="SUPFAM" id="SSF57440">
    <property type="entry name" value="Kringle-like"/>
    <property type="match status" value="4"/>
</dbReference>
<comment type="caution">
    <text evidence="3">Lacks conserved residue(s) required for the propagation of feature annotation.</text>
</comment>
<accession>A0A7R9A872</accession>